<feature type="domain" description="Oligopeptide/dipeptide ABC transporter C-terminal" evidence="5">
    <location>
        <begin position="2"/>
        <end position="37"/>
    </location>
</feature>
<evidence type="ECO:0000259" key="5">
    <source>
        <dbReference type="Pfam" id="PF08352"/>
    </source>
</evidence>
<proteinExistence type="predicted"/>
<gene>
    <name evidence="6" type="ORF">E1292_30100</name>
</gene>
<accession>A0A4R4VBX5</accession>
<dbReference type="Proteomes" id="UP000295258">
    <property type="component" value="Unassembled WGS sequence"/>
</dbReference>
<feature type="region of interest" description="Disordered" evidence="4">
    <location>
        <begin position="15"/>
        <end position="58"/>
    </location>
</feature>
<feature type="compositionally biased region" description="Low complexity" evidence="4">
    <location>
        <begin position="15"/>
        <end position="34"/>
    </location>
</feature>
<evidence type="ECO:0000256" key="2">
    <source>
        <dbReference type="ARBA" id="ARBA00022741"/>
    </source>
</evidence>
<evidence type="ECO:0000256" key="1">
    <source>
        <dbReference type="ARBA" id="ARBA00022448"/>
    </source>
</evidence>
<dbReference type="EMBL" id="SMKO01000102">
    <property type="protein sequence ID" value="TDC99982.1"/>
    <property type="molecule type" value="Genomic_DNA"/>
</dbReference>
<dbReference type="GO" id="GO:0015833">
    <property type="term" value="P:peptide transport"/>
    <property type="evidence" value="ECO:0007669"/>
    <property type="project" value="InterPro"/>
</dbReference>
<dbReference type="InterPro" id="IPR013563">
    <property type="entry name" value="Oligopep_ABC_C"/>
</dbReference>
<reference evidence="6 7" key="1">
    <citation type="submission" date="2019-03" db="EMBL/GenBank/DDBJ databases">
        <title>Draft genome sequences of novel Actinobacteria.</title>
        <authorList>
            <person name="Sahin N."/>
            <person name="Ay H."/>
            <person name="Saygin H."/>
        </authorList>
    </citation>
    <scope>NUCLEOTIDE SEQUENCE [LARGE SCALE GENOMIC DNA]</scope>
    <source>
        <strain evidence="6 7">KC310</strain>
    </source>
</reference>
<protein>
    <recommendedName>
        <fullName evidence="5">Oligopeptide/dipeptide ABC transporter C-terminal domain-containing protein</fullName>
    </recommendedName>
</protein>
<comment type="caution">
    <text evidence="6">The sequence shown here is derived from an EMBL/GenBank/DDBJ whole genome shotgun (WGS) entry which is preliminary data.</text>
</comment>
<keyword evidence="2" id="KW-0547">Nucleotide-binding</keyword>
<keyword evidence="7" id="KW-1185">Reference proteome</keyword>
<dbReference type="GO" id="GO:0005524">
    <property type="term" value="F:ATP binding"/>
    <property type="evidence" value="ECO:0007669"/>
    <property type="project" value="UniProtKB-KW"/>
</dbReference>
<keyword evidence="3" id="KW-0067">ATP-binding</keyword>
<dbReference type="AlphaFoldDB" id="A0A4R4VBX5"/>
<evidence type="ECO:0000313" key="7">
    <source>
        <dbReference type="Proteomes" id="UP000295258"/>
    </source>
</evidence>
<name>A0A4R4VBX5_9ACTN</name>
<evidence type="ECO:0000256" key="3">
    <source>
        <dbReference type="ARBA" id="ARBA00022840"/>
    </source>
</evidence>
<dbReference type="Pfam" id="PF08352">
    <property type="entry name" value="oligo_HPY"/>
    <property type="match status" value="1"/>
</dbReference>
<evidence type="ECO:0000313" key="6">
    <source>
        <dbReference type="EMBL" id="TDC99982.1"/>
    </source>
</evidence>
<dbReference type="RefSeq" id="WP_132599034.1">
    <property type="nucleotide sequence ID" value="NZ_SMKO01000102.1"/>
</dbReference>
<organism evidence="6 7">
    <name type="scientific">Nonomuraea deserti</name>
    <dbReference type="NCBI Taxonomy" id="1848322"/>
    <lineage>
        <taxon>Bacteria</taxon>
        <taxon>Bacillati</taxon>
        <taxon>Actinomycetota</taxon>
        <taxon>Actinomycetes</taxon>
        <taxon>Streptosporangiales</taxon>
        <taxon>Streptosporangiaceae</taxon>
        <taxon>Nonomuraea</taxon>
    </lineage>
</organism>
<evidence type="ECO:0000256" key="4">
    <source>
        <dbReference type="SAM" id="MobiDB-lite"/>
    </source>
</evidence>
<keyword evidence="1" id="KW-0813">Transport</keyword>
<sequence length="72" mass="7878">MVFAGPRHPYTEALASAVPAVSPSDRPRRVVPQSPRSPRPPASPAATWRPDPRRAPRYRFTGPIHLGFTAPP</sequence>